<dbReference type="Pfam" id="PF05257">
    <property type="entry name" value="CHAP"/>
    <property type="match status" value="1"/>
</dbReference>
<dbReference type="SUPFAM" id="SSF54001">
    <property type="entry name" value="Cysteine proteinases"/>
    <property type="match status" value="1"/>
</dbReference>
<reference evidence="3" key="1">
    <citation type="submission" date="2020-12" db="EMBL/GenBank/DDBJ databases">
        <title>Metabolic potential, ecology and presence of endohyphal bacteria is reflected in genomic diversity of Mucoromycotina.</title>
        <authorList>
            <person name="Muszewska A."/>
            <person name="Okrasinska A."/>
            <person name="Steczkiewicz K."/>
            <person name="Drgas O."/>
            <person name="Orlowska M."/>
            <person name="Perlinska-Lenart U."/>
            <person name="Aleksandrzak-Piekarczyk T."/>
            <person name="Szatraj K."/>
            <person name="Zielenkiewicz U."/>
            <person name="Pilsyk S."/>
            <person name="Malc E."/>
            <person name="Mieczkowski P."/>
            <person name="Kruszewska J.S."/>
            <person name="Biernat P."/>
            <person name="Pawlowska J."/>
        </authorList>
    </citation>
    <scope>NUCLEOTIDE SEQUENCE</scope>
    <source>
        <strain evidence="3">WA0000067209</strain>
    </source>
</reference>
<proteinExistence type="predicted"/>
<accession>A0A8H7UA33</accession>
<dbReference type="Gene3D" id="3.90.1720.10">
    <property type="entry name" value="endopeptidase domain like (from Nostoc punctiforme)"/>
    <property type="match status" value="1"/>
</dbReference>
<evidence type="ECO:0000259" key="2">
    <source>
        <dbReference type="PROSITE" id="PS50911"/>
    </source>
</evidence>
<evidence type="ECO:0000313" key="4">
    <source>
        <dbReference type="Proteomes" id="UP000654370"/>
    </source>
</evidence>
<dbReference type="OrthoDB" id="2251794at2759"/>
<feature type="signal peptide" evidence="1">
    <location>
        <begin position="1"/>
        <end position="21"/>
    </location>
</feature>
<comment type="caution">
    <text evidence="3">The sequence shown here is derived from an EMBL/GenBank/DDBJ whole genome shotgun (WGS) entry which is preliminary data.</text>
</comment>
<protein>
    <recommendedName>
        <fullName evidence="2">Peptidase C51 domain-containing protein</fullName>
    </recommendedName>
</protein>
<dbReference type="InterPro" id="IPR007921">
    <property type="entry name" value="CHAP_dom"/>
</dbReference>
<feature type="domain" description="Peptidase C51" evidence="2">
    <location>
        <begin position="107"/>
        <end position="233"/>
    </location>
</feature>
<gene>
    <name evidence="3" type="ORF">INT43_004915</name>
</gene>
<organism evidence="3 4">
    <name type="scientific">Mortierella isabellina</name>
    <name type="common">Filamentous fungus</name>
    <name type="synonym">Umbelopsis isabellina</name>
    <dbReference type="NCBI Taxonomy" id="91625"/>
    <lineage>
        <taxon>Eukaryota</taxon>
        <taxon>Fungi</taxon>
        <taxon>Fungi incertae sedis</taxon>
        <taxon>Mucoromycota</taxon>
        <taxon>Mucoromycotina</taxon>
        <taxon>Umbelopsidomycetes</taxon>
        <taxon>Umbelopsidales</taxon>
        <taxon>Umbelopsidaceae</taxon>
        <taxon>Umbelopsis</taxon>
    </lineage>
</organism>
<feature type="chain" id="PRO_5034365554" description="Peptidase C51 domain-containing protein" evidence="1">
    <location>
        <begin position="22"/>
        <end position="236"/>
    </location>
</feature>
<dbReference type="Proteomes" id="UP000654370">
    <property type="component" value="Unassembled WGS sequence"/>
</dbReference>
<keyword evidence="4" id="KW-1185">Reference proteome</keyword>
<keyword evidence="1" id="KW-0732">Signal</keyword>
<sequence>MKVSIAALFAATLGLVDLAVAYPITHASALNCRSSPSASATLVKTYSADADIKISCQTEGQSIEGSTIWDKTQDGCYVADYYVKTGASGYVTGTCGSSGGGGGSIPGPVTDDYLYKGQCGGVDPWLYYKCQCTSFVAQRINKRLGLSFNNKYKGCAFGNANTWYSAAKNCGVTVNSTPVPGSIAVYTGGSAGHVAWVSSVSGDTVHVEEYNWNNPEKYGTRAVSKSSFTGYIHFKV</sequence>
<dbReference type="PROSITE" id="PS50911">
    <property type="entry name" value="CHAP"/>
    <property type="match status" value="1"/>
</dbReference>
<dbReference type="EMBL" id="JAEPQZ010000017">
    <property type="protein sequence ID" value="KAG2172373.1"/>
    <property type="molecule type" value="Genomic_DNA"/>
</dbReference>
<name>A0A8H7UA33_MORIS</name>
<dbReference type="AlphaFoldDB" id="A0A8H7UA33"/>
<dbReference type="InterPro" id="IPR038765">
    <property type="entry name" value="Papain-like_cys_pep_sf"/>
</dbReference>
<evidence type="ECO:0000313" key="3">
    <source>
        <dbReference type="EMBL" id="KAG2172373.1"/>
    </source>
</evidence>
<evidence type="ECO:0000256" key="1">
    <source>
        <dbReference type="SAM" id="SignalP"/>
    </source>
</evidence>